<accession>A0A3M2JHZ7</accession>
<evidence type="ECO:0000313" key="1">
    <source>
        <dbReference type="EMBL" id="RMI13229.1"/>
    </source>
</evidence>
<sequence length="163" mass="17054">MTTGAPAVEPSAGVERWRPAVDDPVVVARFVGFVHRSPGCWWWTGALSSCGHGRFWVRAGLVVIAHRFAYALAHPDAALPEVLAHTCDESSCQKPAHLAPSDPDDNRAQWVARRSTPGSPLRDTRGARGRAAAVRAALRTGGDASASAAAGAPAVDAGQGSLW</sequence>
<dbReference type="EMBL" id="RFFI01000019">
    <property type="protein sequence ID" value="RMI13229.1"/>
    <property type="molecule type" value="Genomic_DNA"/>
</dbReference>
<dbReference type="SUPFAM" id="SSF54060">
    <property type="entry name" value="His-Me finger endonucleases"/>
    <property type="match status" value="1"/>
</dbReference>
<name>A0A3M2JHZ7_9CELL</name>
<dbReference type="InterPro" id="IPR044925">
    <property type="entry name" value="His-Me_finger_sf"/>
</dbReference>
<organism evidence="1 2">
    <name type="scientific">Cellulomonas triticagri</name>
    <dbReference type="NCBI Taxonomy" id="2483352"/>
    <lineage>
        <taxon>Bacteria</taxon>
        <taxon>Bacillati</taxon>
        <taxon>Actinomycetota</taxon>
        <taxon>Actinomycetes</taxon>
        <taxon>Micrococcales</taxon>
        <taxon>Cellulomonadaceae</taxon>
        <taxon>Cellulomonas</taxon>
    </lineage>
</organism>
<dbReference type="AlphaFoldDB" id="A0A3M2JHZ7"/>
<dbReference type="Proteomes" id="UP000269289">
    <property type="component" value="Unassembled WGS sequence"/>
</dbReference>
<reference evidence="1 2" key="1">
    <citation type="submission" date="2018-10" db="EMBL/GenBank/DDBJ databases">
        <title>Isolation, diversity and antifungal activity of actinobacteria from wheat.</title>
        <authorList>
            <person name="Han C."/>
        </authorList>
    </citation>
    <scope>NUCLEOTIDE SEQUENCE [LARGE SCALE GENOMIC DNA]</scope>
    <source>
        <strain evidence="1 2">NEAU-YY56</strain>
    </source>
</reference>
<protein>
    <recommendedName>
        <fullName evidence="3">HNH endonuclease</fullName>
    </recommendedName>
</protein>
<proteinExistence type="predicted"/>
<keyword evidence="2" id="KW-1185">Reference proteome</keyword>
<gene>
    <name evidence="1" type="ORF">EBM89_05240</name>
</gene>
<comment type="caution">
    <text evidence="1">The sequence shown here is derived from an EMBL/GenBank/DDBJ whole genome shotgun (WGS) entry which is preliminary data.</text>
</comment>
<evidence type="ECO:0000313" key="2">
    <source>
        <dbReference type="Proteomes" id="UP000269289"/>
    </source>
</evidence>
<evidence type="ECO:0008006" key="3">
    <source>
        <dbReference type="Google" id="ProtNLM"/>
    </source>
</evidence>